<dbReference type="AlphaFoldDB" id="A0A5P9NNH6"/>
<proteinExistence type="predicted"/>
<accession>A0A5P9NNH6</accession>
<keyword evidence="6" id="KW-1185">Reference proteome</keyword>
<name>A0A5P9NNH6_9GAMM</name>
<keyword evidence="3" id="KW-0862">Zinc</keyword>
<evidence type="ECO:0000256" key="3">
    <source>
        <dbReference type="ARBA" id="ARBA00022833"/>
    </source>
</evidence>
<dbReference type="KEGG" id="halc:EY643_16090"/>
<dbReference type="Pfam" id="PF24463">
    <property type="entry name" value="DUF7577"/>
    <property type="match status" value="1"/>
</dbReference>
<organism evidence="5 6">
    <name type="scientific">Halioglobus maricola</name>
    <dbReference type="NCBI Taxonomy" id="2601894"/>
    <lineage>
        <taxon>Bacteria</taxon>
        <taxon>Pseudomonadati</taxon>
        <taxon>Pseudomonadota</taxon>
        <taxon>Gammaproteobacteria</taxon>
        <taxon>Cellvibrionales</taxon>
        <taxon>Halieaceae</taxon>
        <taxon>Halioglobus</taxon>
    </lineage>
</organism>
<dbReference type="InterPro" id="IPR011322">
    <property type="entry name" value="N-reg_PII-like_a/b"/>
</dbReference>
<keyword evidence="1" id="KW-0479">Metal-binding</keyword>
<dbReference type="Pfam" id="PF09413">
    <property type="entry name" value="DUF2007"/>
    <property type="match status" value="1"/>
</dbReference>
<protein>
    <submittedName>
        <fullName evidence="5">DUF2007 domain-containing protein</fullName>
    </submittedName>
</protein>
<dbReference type="Proteomes" id="UP000326287">
    <property type="component" value="Chromosome"/>
</dbReference>
<dbReference type="SUPFAM" id="SSF54913">
    <property type="entry name" value="GlnB-like"/>
    <property type="match status" value="1"/>
</dbReference>
<evidence type="ECO:0000313" key="6">
    <source>
        <dbReference type="Proteomes" id="UP000326287"/>
    </source>
</evidence>
<dbReference type="InterPro" id="IPR018551">
    <property type="entry name" value="DUF2007"/>
</dbReference>
<keyword evidence="2" id="KW-0863">Zinc-finger</keyword>
<dbReference type="InterPro" id="IPR055999">
    <property type="entry name" value="DUF7577"/>
</dbReference>
<reference evidence="5 6" key="1">
    <citation type="submission" date="2019-02" db="EMBL/GenBank/DDBJ databases">
        <authorList>
            <person name="Li S.-H."/>
        </authorList>
    </citation>
    <scope>NUCLEOTIDE SEQUENCE [LARGE SCALE GENOMIC DNA]</scope>
    <source>
        <strain evidence="5 6">IMCC14385</strain>
    </source>
</reference>
<evidence type="ECO:0000259" key="4">
    <source>
        <dbReference type="PROSITE" id="PS01358"/>
    </source>
</evidence>
<evidence type="ECO:0000256" key="1">
    <source>
        <dbReference type="ARBA" id="ARBA00022723"/>
    </source>
</evidence>
<gene>
    <name evidence="5" type="ORF">EY643_16090</name>
</gene>
<dbReference type="PROSITE" id="PS01358">
    <property type="entry name" value="ZF_RANBP2_1"/>
    <property type="match status" value="1"/>
</dbReference>
<feature type="domain" description="RanBP2-type" evidence="4">
    <location>
        <begin position="77"/>
        <end position="96"/>
    </location>
</feature>
<dbReference type="EMBL" id="CP036422">
    <property type="protein sequence ID" value="QFU77046.1"/>
    <property type="molecule type" value="Genomic_DNA"/>
</dbReference>
<dbReference type="RefSeq" id="WP_153240184.1">
    <property type="nucleotide sequence ID" value="NZ_CP036422.1"/>
</dbReference>
<evidence type="ECO:0000256" key="2">
    <source>
        <dbReference type="ARBA" id="ARBA00022771"/>
    </source>
</evidence>
<dbReference type="InterPro" id="IPR001876">
    <property type="entry name" value="Znf_RanBP2"/>
</dbReference>
<evidence type="ECO:0000313" key="5">
    <source>
        <dbReference type="EMBL" id="QFU77046.1"/>
    </source>
</evidence>
<sequence length="106" mass="12099">MKKVYTSENRFYVGNIRNLLEAQGIEVVLRNEHVSSAVGEIPVFDTWPELWVVKERDFPRAEQIVQQALSPAGAAPWRCKRCGEENDQAFEFCWQCQSDPGGILLT</sequence>
<dbReference type="OrthoDB" id="9814654at2"/>
<dbReference type="Gene3D" id="3.30.70.790">
    <property type="entry name" value="UreE, C-terminal domain"/>
    <property type="match status" value="1"/>
</dbReference>
<dbReference type="GO" id="GO:0008270">
    <property type="term" value="F:zinc ion binding"/>
    <property type="evidence" value="ECO:0007669"/>
    <property type="project" value="UniProtKB-KW"/>
</dbReference>